<feature type="binding site" evidence="10">
    <location>
        <position position="366"/>
    </location>
    <ligand>
        <name>(2R)-2-phosphoglycerate</name>
        <dbReference type="ChEBI" id="CHEBI:58289"/>
    </ligand>
</feature>
<feature type="binding site" evidence="10">
    <location>
        <position position="336"/>
    </location>
    <ligand>
        <name>(2R)-2-phosphoglycerate</name>
        <dbReference type="ChEBI" id="CHEBI:58289"/>
    </ligand>
</feature>
<dbReference type="PANTHER" id="PTHR11902:SF1">
    <property type="entry name" value="ENOLASE"/>
    <property type="match status" value="1"/>
</dbReference>
<dbReference type="HAMAP" id="MF_00318">
    <property type="entry name" value="Enolase"/>
    <property type="match status" value="1"/>
</dbReference>
<evidence type="ECO:0000256" key="1">
    <source>
        <dbReference type="ARBA" id="ARBA00005031"/>
    </source>
</evidence>
<dbReference type="SUPFAM" id="SSF54826">
    <property type="entry name" value="Enolase N-terminal domain-like"/>
    <property type="match status" value="1"/>
</dbReference>
<evidence type="ECO:0000313" key="14">
    <source>
        <dbReference type="Proteomes" id="UP001385499"/>
    </source>
</evidence>
<feature type="binding site" evidence="10">
    <location>
        <position position="162"/>
    </location>
    <ligand>
        <name>(2R)-2-phosphoglycerate</name>
        <dbReference type="ChEBI" id="CHEBI:58289"/>
    </ligand>
</feature>
<feature type="binding site" evidence="10">
    <location>
        <position position="311"/>
    </location>
    <ligand>
        <name>Mg(2+)</name>
        <dbReference type="ChEBI" id="CHEBI:18420"/>
    </ligand>
</feature>
<dbReference type="InterPro" id="IPR020811">
    <property type="entry name" value="Enolase_N"/>
</dbReference>
<dbReference type="InterPro" id="IPR020809">
    <property type="entry name" value="Enolase_CS"/>
</dbReference>
<keyword evidence="14" id="KW-1185">Reference proteome</keyword>
<comment type="function">
    <text evidence="9 10">Catalyzes the reversible conversion of 2-phosphoglycerate (2-PG) into phosphoenolpyruvate (PEP). It is essential for the degradation of carbohydrates via glycolysis.</text>
</comment>
<comment type="caution">
    <text evidence="13">The sequence shown here is derived from an EMBL/GenBank/DDBJ whole genome shotgun (WGS) entry which is preliminary data.</text>
</comment>
<sequence>MTAIIDIIGREILDSRGNPTVEVDVFLEDGSFGRAAVPSGASTGAHEAVELRDGGSRFLGKGVLEAVDAVNGDIFDTVGGLDAEDQLKIDQAMIDLDGTENKARLGANAILGVSLAVARAAAQCTGLPLYRYVGGTSARTLPVPMMNIINGGAHADNPIDFQEFMIMPVGASSLKEAVRMGAEVFHTLKKALSDAGHNTNVGDEGGFAPNLESTDAAIGFVMKAIEKAGYKPGEDMFLALDAASTEFFKDGKYVLEGEGRSLDPEEMAKYLGDLVDRYPIISVEDGLAEDDWDGWKAATDLFGDKCQLVGDDLFVTNSTRLRKGIDMGVANSILIKVNQIGTLSETLDAVETAHKAAYTAVMSHRSGETEDSTIADLSVATNCGQIKTGSLARSDRLAKYNQLIRIEEELGPQAVYAGTSILKA</sequence>
<reference evidence="13 14" key="1">
    <citation type="submission" date="2024-02" db="EMBL/GenBank/DDBJ databases">
        <title>Roseibium algae sp. nov., isolated from marine alga (Grateloupia sp.), showing potential in myo-inositol conversion.</title>
        <authorList>
            <person name="Wang Y."/>
        </authorList>
    </citation>
    <scope>NUCLEOTIDE SEQUENCE [LARGE SCALE GENOMIC DNA]</scope>
    <source>
        <strain evidence="13 14">H3510</strain>
    </source>
</reference>
<dbReference type="PANTHER" id="PTHR11902">
    <property type="entry name" value="ENOLASE"/>
    <property type="match status" value="1"/>
</dbReference>
<dbReference type="Gene3D" id="3.30.390.10">
    <property type="entry name" value="Enolase-like, N-terminal domain"/>
    <property type="match status" value="1"/>
</dbReference>
<dbReference type="SMART" id="SM01193">
    <property type="entry name" value="Enolase_N"/>
    <property type="match status" value="1"/>
</dbReference>
<dbReference type="PIRSF" id="PIRSF001400">
    <property type="entry name" value="Enolase"/>
    <property type="match status" value="1"/>
</dbReference>
<comment type="cofactor">
    <cofactor evidence="10">
        <name>Mg(2+)</name>
        <dbReference type="ChEBI" id="CHEBI:18420"/>
    </cofactor>
    <text evidence="10">Binds a second Mg(2+) ion via substrate during catalysis.</text>
</comment>
<keyword evidence="8 10" id="KW-0456">Lyase</keyword>
<comment type="subcellular location">
    <subcellularLocation>
        <location evidence="10">Cytoplasm</location>
    </subcellularLocation>
    <subcellularLocation>
        <location evidence="10">Secreted</location>
    </subcellularLocation>
    <subcellularLocation>
        <location evidence="10">Cell surface</location>
    </subcellularLocation>
    <text evidence="10">Fractions of enolase are present in both the cytoplasm and on the cell surface.</text>
</comment>
<evidence type="ECO:0000313" key="13">
    <source>
        <dbReference type="EMBL" id="MEJ8475940.1"/>
    </source>
</evidence>
<evidence type="ECO:0000256" key="6">
    <source>
        <dbReference type="ARBA" id="ARBA00022842"/>
    </source>
</evidence>
<evidence type="ECO:0000256" key="7">
    <source>
        <dbReference type="ARBA" id="ARBA00023152"/>
    </source>
</evidence>
<dbReference type="SFLD" id="SFLDF00002">
    <property type="entry name" value="enolase"/>
    <property type="match status" value="1"/>
</dbReference>
<dbReference type="EC" id="4.2.1.11" evidence="3 10"/>
<dbReference type="CDD" id="cd03313">
    <property type="entry name" value="enolase"/>
    <property type="match status" value="1"/>
</dbReference>
<name>A0ABU8TP52_9HYPH</name>
<dbReference type="Pfam" id="PF03952">
    <property type="entry name" value="Enolase_N"/>
    <property type="match status" value="1"/>
</dbReference>
<dbReference type="EMBL" id="JBAKIA010000014">
    <property type="protein sequence ID" value="MEJ8475940.1"/>
    <property type="molecule type" value="Genomic_DNA"/>
</dbReference>
<dbReference type="InterPro" id="IPR020810">
    <property type="entry name" value="Enolase_C"/>
</dbReference>
<dbReference type="InterPro" id="IPR000941">
    <property type="entry name" value="Enolase"/>
</dbReference>
<dbReference type="GO" id="GO:0004634">
    <property type="term" value="F:phosphopyruvate hydratase activity"/>
    <property type="evidence" value="ECO:0007669"/>
    <property type="project" value="UniProtKB-EC"/>
</dbReference>
<organism evidence="13 14">
    <name type="scientific">Roseibium algae</name>
    <dbReference type="NCBI Taxonomy" id="3123038"/>
    <lineage>
        <taxon>Bacteria</taxon>
        <taxon>Pseudomonadati</taxon>
        <taxon>Pseudomonadota</taxon>
        <taxon>Alphaproteobacteria</taxon>
        <taxon>Hyphomicrobiales</taxon>
        <taxon>Stappiaceae</taxon>
        <taxon>Roseibium</taxon>
    </lineage>
</organism>
<keyword evidence="10" id="KW-0963">Cytoplasm</keyword>
<comment type="pathway">
    <text evidence="1 10">Carbohydrate degradation; glycolysis; pyruvate from D-glyceraldehyde 3-phosphate: step 4/5.</text>
</comment>
<gene>
    <name evidence="10 13" type="primary">eno</name>
    <name evidence="13" type="ORF">V6575_17750</name>
</gene>
<evidence type="ECO:0000256" key="2">
    <source>
        <dbReference type="ARBA" id="ARBA00009604"/>
    </source>
</evidence>
<evidence type="ECO:0000259" key="12">
    <source>
        <dbReference type="SMART" id="SM01193"/>
    </source>
</evidence>
<dbReference type="NCBIfam" id="TIGR01060">
    <property type="entry name" value="eno"/>
    <property type="match status" value="1"/>
</dbReference>
<feature type="binding site" evidence="10">
    <location>
        <position position="284"/>
    </location>
    <ligand>
        <name>Mg(2+)</name>
        <dbReference type="ChEBI" id="CHEBI:18420"/>
    </ligand>
</feature>
<dbReference type="Proteomes" id="UP001385499">
    <property type="component" value="Unassembled WGS sequence"/>
</dbReference>
<proteinExistence type="inferred from homology"/>
<comment type="catalytic activity">
    <reaction evidence="10">
        <text>(2R)-2-phosphoglycerate = phosphoenolpyruvate + H2O</text>
        <dbReference type="Rhea" id="RHEA:10164"/>
        <dbReference type="ChEBI" id="CHEBI:15377"/>
        <dbReference type="ChEBI" id="CHEBI:58289"/>
        <dbReference type="ChEBI" id="CHEBI:58702"/>
        <dbReference type="EC" id="4.2.1.11"/>
    </reaction>
</comment>
<accession>A0ABU8TP52</accession>
<dbReference type="Pfam" id="PF00113">
    <property type="entry name" value="Enolase_C"/>
    <property type="match status" value="1"/>
</dbReference>
<evidence type="ECO:0000256" key="9">
    <source>
        <dbReference type="ARBA" id="ARBA00045763"/>
    </source>
</evidence>
<comment type="similarity">
    <text evidence="2 10">Belongs to the enolase family.</text>
</comment>
<dbReference type="InterPro" id="IPR029017">
    <property type="entry name" value="Enolase-like_N"/>
</dbReference>
<protein>
    <recommendedName>
        <fullName evidence="4 10">Enolase</fullName>
        <ecNumber evidence="3 10">4.2.1.11</ecNumber>
    </recommendedName>
    <alternativeName>
        <fullName evidence="10">2-phospho-D-glycerate hydro-lyase</fullName>
    </alternativeName>
    <alternativeName>
        <fullName evidence="10">2-phosphoglycerate dehydratase</fullName>
    </alternativeName>
</protein>
<keyword evidence="10" id="KW-0479">Metal-binding</keyword>
<evidence type="ECO:0000256" key="5">
    <source>
        <dbReference type="ARBA" id="ARBA00022525"/>
    </source>
</evidence>
<dbReference type="SFLD" id="SFLDG00178">
    <property type="entry name" value="enolase"/>
    <property type="match status" value="1"/>
</dbReference>
<keyword evidence="7 10" id="KW-0324">Glycolysis</keyword>
<evidence type="ECO:0000256" key="8">
    <source>
        <dbReference type="ARBA" id="ARBA00023239"/>
    </source>
</evidence>
<feature type="binding site" evidence="10">
    <location>
        <position position="241"/>
    </location>
    <ligand>
        <name>Mg(2+)</name>
        <dbReference type="ChEBI" id="CHEBI:18420"/>
    </ligand>
</feature>
<dbReference type="InterPro" id="IPR036849">
    <property type="entry name" value="Enolase-like_C_sf"/>
</dbReference>
<feature type="binding site" evidence="10">
    <location>
        <position position="365"/>
    </location>
    <ligand>
        <name>(2R)-2-phosphoglycerate</name>
        <dbReference type="ChEBI" id="CHEBI:58289"/>
    </ligand>
</feature>
<dbReference type="RefSeq" id="WP_340276229.1">
    <property type="nucleotide sequence ID" value="NZ_JBAKIA010000014.1"/>
</dbReference>
<evidence type="ECO:0000256" key="4">
    <source>
        <dbReference type="ARBA" id="ARBA00017068"/>
    </source>
</evidence>
<feature type="active site" description="Proton donor" evidence="10">
    <location>
        <position position="204"/>
    </location>
</feature>
<keyword evidence="5 10" id="KW-0964">Secreted</keyword>
<dbReference type="SUPFAM" id="SSF51604">
    <property type="entry name" value="Enolase C-terminal domain-like"/>
    <property type="match status" value="1"/>
</dbReference>
<feature type="domain" description="Enolase C-terminal TIM barrel" evidence="11">
    <location>
        <begin position="138"/>
        <end position="424"/>
    </location>
</feature>
<evidence type="ECO:0000256" key="10">
    <source>
        <dbReference type="HAMAP-Rule" id="MF_00318"/>
    </source>
</evidence>
<dbReference type="PROSITE" id="PS00164">
    <property type="entry name" value="ENOLASE"/>
    <property type="match status" value="1"/>
</dbReference>
<dbReference type="SMART" id="SM01192">
    <property type="entry name" value="Enolase_C"/>
    <property type="match status" value="1"/>
</dbReference>
<evidence type="ECO:0000256" key="3">
    <source>
        <dbReference type="ARBA" id="ARBA00012058"/>
    </source>
</evidence>
<keyword evidence="6 10" id="KW-0460">Magnesium</keyword>
<feature type="binding site" evidence="10">
    <location>
        <position position="387"/>
    </location>
    <ligand>
        <name>(2R)-2-phosphoglycerate</name>
        <dbReference type="ChEBI" id="CHEBI:58289"/>
    </ligand>
</feature>
<dbReference type="SFLD" id="SFLDS00001">
    <property type="entry name" value="Enolase"/>
    <property type="match status" value="1"/>
</dbReference>
<evidence type="ECO:0000259" key="11">
    <source>
        <dbReference type="SMART" id="SM01192"/>
    </source>
</evidence>
<feature type="domain" description="Enolase N-terminal" evidence="12">
    <location>
        <begin position="4"/>
        <end position="133"/>
    </location>
</feature>
<feature type="active site" description="Proton acceptor" evidence="10">
    <location>
        <position position="336"/>
    </location>
</feature>
<dbReference type="PRINTS" id="PR00148">
    <property type="entry name" value="ENOLASE"/>
</dbReference>
<dbReference type="Gene3D" id="3.20.20.120">
    <property type="entry name" value="Enolase-like C-terminal domain"/>
    <property type="match status" value="1"/>
</dbReference>